<dbReference type="SUPFAM" id="SSF47005">
    <property type="entry name" value="Peripheral subunit-binding domain of 2-oxo acid dehydrogenase complex"/>
    <property type="match status" value="1"/>
</dbReference>
<evidence type="ECO:0000256" key="6">
    <source>
        <dbReference type="RuleBase" id="RU003423"/>
    </source>
</evidence>
<evidence type="ECO:0000256" key="3">
    <source>
        <dbReference type="ARBA" id="ARBA00022679"/>
    </source>
</evidence>
<keyword evidence="11" id="KW-1185">Reference proteome</keyword>
<dbReference type="Gene3D" id="4.10.320.10">
    <property type="entry name" value="E3-binding domain"/>
    <property type="match status" value="1"/>
</dbReference>
<feature type="compositionally biased region" description="Low complexity" evidence="7">
    <location>
        <begin position="165"/>
        <end position="196"/>
    </location>
</feature>
<comment type="similarity">
    <text evidence="2 6">Belongs to the 2-oxoacid dehydrogenase family.</text>
</comment>
<dbReference type="InterPro" id="IPR023213">
    <property type="entry name" value="CAT-like_dom_sf"/>
</dbReference>
<feature type="domain" description="Peripheral subunit-binding (PSBD)" evidence="9">
    <location>
        <begin position="220"/>
        <end position="257"/>
    </location>
</feature>
<reference evidence="11" key="1">
    <citation type="submission" date="2016-02" db="EMBL/GenBank/DDBJ databases">
        <authorList>
            <person name="Wibberg D."/>
        </authorList>
    </citation>
    <scope>NUCLEOTIDE SEQUENCE [LARGE SCALE GENOMIC DNA]</scope>
</reference>
<dbReference type="Pfam" id="PF00198">
    <property type="entry name" value="2-oxoacid_dh"/>
    <property type="match status" value="1"/>
</dbReference>
<dbReference type="InterPro" id="IPR050743">
    <property type="entry name" value="2-oxoacid_DH_E2_comp"/>
</dbReference>
<gene>
    <name evidence="10" type="ORF">FDG2_6471</name>
</gene>
<dbReference type="Gene3D" id="2.40.50.100">
    <property type="match status" value="1"/>
</dbReference>
<dbReference type="CDD" id="cd06849">
    <property type="entry name" value="lipoyl_domain"/>
    <property type="match status" value="1"/>
</dbReference>
<evidence type="ECO:0000256" key="7">
    <source>
        <dbReference type="SAM" id="MobiDB-lite"/>
    </source>
</evidence>
<feature type="compositionally biased region" description="Low complexity" evidence="7">
    <location>
        <begin position="94"/>
        <end position="110"/>
    </location>
</feature>
<comment type="cofactor">
    <cofactor evidence="1 6">
        <name>(R)-lipoate</name>
        <dbReference type="ChEBI" id="CHEBI:83088"/>
    </cofactor>
</comment>
<accession>A0A1C3PH29</accession>
<dbReference type="Pfam" id="PF02817">
    <property type="entry name" value="E3_binding"/>
    <property type="match status" value="1"/>
</dbReference>
<dbReference type="GO" id="GO:0031405">
    <property type="term" value="F:lipoic acid binding"/>
    <property type="evidence" value="ECO:0007669"/>
    <property type="project" value="TreeGrafter"/>
</dbReference>
<evidence type="ECO:0000256" key="5">
    <source>
        <dbReference type="ARBA" id="ARBA00023315"/>
    </source>
</evidence>
<protein>
    <recommendedName>
        <fullName evidence="6">Dihydrolipoamide acetyltransferase component of pyruvate dehydrogenase complex</fullName>
        <ecNumber evidence="6">2.3.1.-</ecNumber>
    </recommendedName>
</protein>
<dbReference type="SUPFAM" id="SSF52777">
    <property type="entry name" value="CoA-dependent acyltransferases"/>
    <property type="match status" value="1"/>
</dbReference>
<dbReference type="AlphaFoldDB" id="A0A1C3PH29"/>
<dbReference type="Pfam" id="PF00364">
    <property type="entry name" value="Biotin_lipoyl"/>
    <property type="match status" value="1"/>
</dbReference>
<sequence length="502" mass="52637">MLLSRLGFLGRQLEVTVPREQFRLPDLGEGLPDAEIVRWLVEVGERVTVNQPIVEVETAKALVDMPSPFAGVLTTRHAEPGDTVEVGQPLMTIDTGADTATGDTPTTDGTRGPESHRQRDHVPFTPGSDEQTDEPSDERMPVLVGYGPRGPSRVSRRTSRRGSRTDSTGGTGATAAAHTAGPAPAAGQARATSAPTTAGRPASPDSAQRPGRPARAVAVLAKPPVRKLARDLGVDLGTIAGTGPHGTISRADVEAARVPTNGQDAGQVRRIPVTGVRRAIAQAMVASAANAPQVTEFVSVDVTETVAARERLAALSEFADVKVTPLLFVAKALLTAVSRQPMINSRWEDAVGDAPAQIVVHEYVNLGIAVASPRGLVVPNIANADEMSLVELAHALHELTMTARSGKSTPETLRGGTITITNIGVFGVDIGTPILNPPEAAILALGAIRPMPWVHQGELAVRTVAQLALTFDHRIVDGELGSKVLADVARMLADPAVTLAWN</sequence>
<dbReference type="EC" id="2.3.1.-" evidence="6"/>
<dbReference type="PANTHER" id="PTHR43178:SF5">
    <property type="entry name" value="LIPOAMIDE ACYLTRANSFERASE COMPONENT OF BRANCHED-CHAIN ALPHA-KETO ACID DEHYDROGENASE COMPLEX, MITOCHONDRIAL"/>
    <property type="match status" value="1"/>
</dbReference>
<evidence type="ECO:0000259" key="9">
    <source>
        <dbReference type="PROSITE" id="PS51826"/>
    </source>
</evidence>
<dbReference type="EMBL" id="FLUV01002683">
    <property type="protein sequence ID" value="SBW29125.1"/>
    <property type="molecule type" value="Genomic_DNA"/>
</dbReference>
<feature type="compositionally biased region" description="Basic and acidic residues" evidence="7">
    <location>
        <begin position="111"/>
        <end position="122"/>
    </location>
</feature>
<name>A0A1C3PH29_9ACTN</name>
<dbReference type="SUPFAM" id="SSF51230">
    <property type="entry name" value="Single hybrid motif"/>
    <property type="match status" value="1"/>
</dbReference>
<dbReference type="PROSITE" id="PS51826">
    <property type="entry name" value="PSBD"/>
    <property type="match status" value="1"/>
</dbReference>
<dbReference type="GO" id="GO:0005737">
    <property type="term" value="C:cytoplasm"/>
    <property type="evidence" value="ECO:0007669"/>
    <property type="project" value="TreeGrafter"/>
</dbReference>
<evidence type="ECO:0000313" key="10">
    <source>
        <dbReference type="EMBL" id="SBW29125.1"/>
    </source>
</evidence>
<evidence type="ECO:0000259" key="8">
    <source>
        <dbReference type="PROSITE" id="PS50968"/>
    </source>
</evidence>
<evidence type="ECO:0000313" key="11">
    <source>
        <dbReference type="Proteomes" id="UP000199013"/>
    </source>
</evidence>
<dbReference type="Gene3D" id="3.30.559.10">
    <property type="entry name" value="Chloramphenicol acetyltransferase-like domain"/>
    <property type="match status" value="1"/>
</dbReference>
<dbReference type="FunFam" id="3.30.559.10:FF:000007">
    <property type="entry name" value="Dihydrolipoamide acetyltransferase component of pyruvate dehydrogenase complex"/>
    <property type="match status" value="1"/>
</dbReference>
<feature type="domain" description="Lipoyl-binding" evidence="8">
    <location>
        <begin position="19"/>
        <end position="94"/>
    </location>
</feature>
<organism evidence="10 11">
    <name type="scientific">Candidatus Protofrankia californiensis</name>
    <dbReference type="NCBI Taxonomy" id="1839754"/>
    <lineage>
        <taxon>Bacteria</taxon>
        <taxon>Bacillati</taxon>
        <taxon>Actinomycetota</taxon>
        <taxon>Actinomycetes</taxon>
        <taxon>Frankiales</taxon>
        <taxon>Frankiaceae</taxon>
        <taxon>Protofrankia</taxon>
    </lineage>
</organism>
<keyword evidence="4 6" id="KW-0450">Lipoyl</keyword>
<dbReference type="InterPro" id="IPR004167">
    <property type="entry name" value="PSBD"/>
</dbReference>
<dbReference type="PANTHER" id="PTHR43178">
    <property type="entry name" value="DIHYDROLIPOAMIDE ACETYLTRANSFERASE COMPONENT OF PYRUVATE DEHYDROGENASE COMPLEX"/>
    <property type="match status" value="1"/>
</dbReference>
<dbReference type="PROSITE" id="PS50968">
    <property type="entry name" value="BIOTINYL_LIPOYL"/>
    <property type="match status" value="1"/>
</dbReference>
<proteinExistence type="inferred from homology"/>
<feature type="region of interest" description="Disordered" evidence="7">
    <location>
        <begin position="94"/>
        <end position="214"/>
    </location>
</feature>
<evidence type="ECO:0000256" key="2">
    <source>
        <dbReference type="ARBA" id="ARBA00007317"/>
    </source>
</evidence>
<keyword evidence="5 6" id="KW-0012">Acyltransferase</keyword>
<evidence type="ECO:0000256" key="4">
    <source>
        <dbReference type="ARBA" id="ARBA00022823"/>
    </source>
</evidence>
<dbReference type="Proteomes" id="UP000199013">
    <property type="component" value="Unassembled WGS sequence"/>
</dbReference>
<keyword evidence="3 6" id="KW-0808">Transferase</keyword>
<evidence type="ECO:0000256" key="1">
    <source>
        <dbReference type="ARBA" id="ARBA00001938"/>
    </source>
</evidence>
<dbReference type="InterPro" id="IPR001078">
    <property type="entry name" value="2-oxoacid_DH_actylTfrase"/>
</dbReference>
<dbReference type="InterPro" id="IPR011053">
    <property type="entry name" value="Single_hybrid_motif"/>
</dbReference>
<dbReference type="GO" id="GO:0016407">
    <property type="term" value="F:acetyltransferase activity"/>
    <property type="evidence" value="ECO:0007669"/>
    <property type="project" value="TreeGrafter"/>
</dbReference>
<dbReference type="InterPro" id="IPR000089">
    <property type="entry name" value="Biotin_lipoyl"/>
</dbReference>
<dbReference type="InterPro" id="IPR036625">
    <property type="entry name" value="E3-bd_dom_sf"/>
</dbReference>